<dbReference type="InterPro" id="IPR013785">
    <property type="entry name" value="Aldolase_TIM"/>
</dbReference>
<dbReference type="PANTHER" id="PTHR35273:SF2">
    <property type="entry name" value="ALPHA-GALACTOSIDASE"/>
    <property type="match status" value="1"/>
</dbReference>
<organism evidence="3 4">
    <name type="scientific">Curtobacterium citri</name>
    <dbReference type="NCBI Taxonomy" id="3055139"/>
    <lineage>
        <taxon>Bacteria</taxon>
        <taxon>Bacillati</taxon>
        <taxon>Actinomycetota</taxon>
        <taxon>Actinomycetes</taxon>
        <taxon>Micrococcales</taxon>
        <taxon>Microbacteriaceae</taxon>
        <taxon>Curtobacterium</taxon>
    </lineage>
</organism>
<accession>A0ABT7T6N2</accession>
<dbReference type="PROSITE" id="PS51257">
    <property type="entry name" value="PROKAR_LIPOPROTEIN"/>
    <property type="match status" value="1"/>
</dbReference>
<dbReference type="Pfam" id="PF03537">
    <property type="entry name" value="Glyco_hydro_114"/>
    <property type="match status" value="1"/>
</dbReference>
<dbReference type="RefSeq" id="WP_289458012.1">
    <property type="nucleotide sequence ID" value="NZ_JAUCML010000003.1"/>
</dbReference>
<keyword evidence="4" id="KW-1185">Reference proteome</keyword>
<evidence type="ECO:0000259" key="2">
    <source>
        <dbReference type="Pfam" id="PF03537"/>
    </source>
</evidence>
<sequence length="282" mass="29971">MHTRSVLLTAAVALVAVLGSTGCAAGAAPATAPTAPAASYANLPTSGRPDYQLGGGYTPARGVTIVERDSTDRPAPGTYGICYVNGFQTQPGTLAEWQRAAPSALLRDAAGKTVSDPGWPDEVLLDTRTAAKRTAITKVLTRSVARCADRGFDAVEFDNLDSWTRSGKRLTRSGNLALAASLVRVGHAHGLAVGQKNTPQLGTAGRQTTGFDFVVAEECVQYQECSAYTEVYGKRVIDIEYADTLDRSWSSVCALRDRPAMTILRDRDLVTPSDDAYVSEHC</sequence>
<dbReference type="InterPro" id="IPR017853">
    <property type="entry name" value="GH"/>
</dbReference>
<gene>
    <name evidence="3" type="ORF">QUG92_05715</name>
</gene>
<keyword evidence="1" id="KW-0732">Signal</keyword>
<name>A0ABT7T6N2_9MICO</name>
<evidence type="ECO:0000313" key="4">
    <source>
        <dbReference type="Proteomes" id="UP001237823"/>
    </source>
</evidence>
<evidence type="ECO:0000313" key="3">
    <source>
        <dbReference type="EMBL" id="MDM7884597.1"/>
    </source>
</evidence>
<evidence type="ECO:0000256" key="1">
    <source>
        <dbReference type="SAM" id="SignalP"/>
    </source>
</evidence>
<dbReference type="Gene3D" id="3.20.20.70">
    <property type="entry name" value="Aldolase class I"/>
    <property type="match status" value="1"/>
</dbReference>
<protein>
    <submittedName>
        <fullName evidence="3">Endo alpha-1,4 polygalactosaminidase</fullName>
    </submittedName>
</protein>
<proteinExistence type="predicted"/>
<dbReference type="PANTHER" id="PTHR35273">
    <property type="entry name" value="ALPHA-1,4 POLYGALACTOSAMINIDASE, PUTATIVE (AFU_ORTHOLOGUE AFUA_3G07890)-RELATED"/>
    <property type="match status" value="1"/>
</dbReference>
<feature type="domain" description="Glycoside-hydrolase family GH114 TIM-barrel" evidence="2">
    <location>
        <begin position="50"/>
        <end position="270"/>
    </location>
</feature>
<dbReference type="Proteomes" id="UP001237823">
    <property type="component" value="Unassembled WGS sequence"/>
</dbReference>
<dbReference type="EMBL" id="JAUCML010000003">
    <property type="protein sequence ID" value="MDM7884597.1"/>
    <property type="molecule type" value="Genomic_DNA"/>
</dbReference>
<comment type="caution">
    <text evidence="3">The sequence shown here is derived from an EMBL/GenBank/DDBJ whole genome shotgun (WGS) entry which is preliminary data.</text>
</comment>
<reference evidence="3 4" key="1">
    <citation type="submission" date="2023-06" db="EMBL/GenBank/DDBJ databases">
        <authorList>
            <person name="Feng G."/>
            <person name="Li J."/>
            <person name="Zhu H."/>
        </authorList>
    </citation>
    <scope>NUCLEOTIDE SEQUENCE [LARGE SCALE GENOMIC DNA]</scope>
    <source>
        <strain evidence="3 4">RHCKG23</strain>
    </source>
</reference>
<feature type="signal peptide" evidence="1">
    <location>
        <begin position="1"/>
        <end position="24"/>
    </location>
</feature>
<dbReference type="SUPFAM" id="SSF51445">
    <property type="entry name" value="(Trans)glycosidases"/>
    <property type="match status" value="1"/>
</dbReference>
<feature type="chain" id="PRO_5045802313" evidence="1">
    <location>
        <begin position="25"/>
        <end position="282"/>
    </location>
</feature>
<dbReference type="InterPro" id="IPR004352">
    <property type="entry name" value="GH114_TIM-barrel"/>
</dbReference>